<reference evidence="1" key="1">
    <citation type="submission" date="2022-11" db="EMBL/GenBank/DDBJ databases">
        <authorList>
            <person name="Petersen C."/>
        </authorList>
    </citation>
    <scope>NUCLEOTIDE SEQUENCE</scope>
    <source>
        <strain evidence="1">IBT 30069</strain>
    </source>
</reference>
<sequence length="105" mass="11999">MDQIKDAILPEFEGDLPIAQINFFSVFKSCIQILENLCSHFNKDSEASAQLGFELVDGVLEEFSQHERNEKLAPLFPYLRSMRLAGLAFASLDHDKLLCEFAWDM</sequence>
<organism evidence="1 2">
    <name type="scientific">Penicillium angulare</name>
    <dbReference type="NCBI Taxonomy" id="116970"/>
    <lineage>
        <taxon>Eukaryota</taxon>
        <taxon>Fungi</taxon>
        <taxon>Dikarya</taxon>
        <taxon>Ascomycota</taxon>
        <taxon>Pezizomycotina</taxon>
        <taxon>Eurotiomycetes</taxon>
        <taxon>Eurotiomycetidae</taxon>
        <taxon>Eurotiales</taxon>
        <taxon>Aspergillaceae</taxon>
        <taxon>Penicillium</taxon>
    </lineage>
</organism>
<name>A0A9W9FWH6_9EURO</name>
<dbReference type="AlphaFoldDB" id="A0A9W9FWH6"/>
<accession>A0A9W9FWH6</accession>
<proteinExistence type="predicted"/>
<dbReference type="EMBL" id="JAPQKH010000003">
    <property type="protein sequence ID" value="KAJ5107740.1"/>
    <property type="molecule type" value="Genomic_DNA"/>
</dbReference>
<evidence type="ECO:0000313" key="2">
    <source>
        <dbReference type="Proteomes" id="UP001149165"/>
    </source>
</evidence>
<protein>
    <submittedName>
        <fullName evidence="1">Uncharacterized protein</fullName>
    </submittedName>
</protein>
<dbReference type="OrthoDB" id="4538721at2759"/>
<evidence type="ECO:0000313" key="1">
    <source>
        <dbReference type="EMBL" id="KAJ5107740.1"/>
    </source>
</evidence>
<reference evidence="1" key="2">
    <citation type="journal article" date="2023" name="IMA Fungus">
        <title>Comparative genomic study of the Penicillium genus elucidates a diverse pangenome and 15 lateral gene transfer events.</title>
        <authorList>
            <person name="Petersen C."/>
            <person name="Sorensen T."/>
            <person name="Nielsen M.R."/>
            <person name="Sondergaard T.E."/>
            <person name="Sorensen J.L."/>
            <person name="Fitzpatrick D.A."/>
            <person name="Frisvad J.C."/>
            <person name="Nielsen K.L."/>
        </authorList>
    </citation>
    <scope>NUCLEOTIDE SEQUENCE</scope>
    <source>
        <strain evidence="1">IBT 30069</strain>
    </source>
</reference>
<dbReference type="Proteomes" id="UP001149165">
    <property type="component" value="Unassembled WGS sequence"/>
</dbReference>
<keyword evidence="2" id="KW-1185">Reference proteome</keyword>
<gene>
    <name evidence="1" type="ORF">N7456_004415</name>
</gene>
<comment type="caution">
    <text evidence="1">The sequence shown here is derived from an EMBL/GenBank/DDBJ whole genome shotgun (WGS) entry which is preliminary data.</text>
</comment>